<gene>
    <name evidence="2" type="ORF">MJG50_20770</name>
</gene>
<proteinExistence type="predicted"/>
<evidence type="ECO:0000313" key="3">
    <source>
        <dbReference type="Proteomes" id="UP001431131"/>
    </source>
</evidence>
<feature type="transmembrane region" description="Helical" evidence="1">
    <location>
        <begin position="180"/>
        <end position="200"/>
    </location>
</feature>
<comment type="caution">
    <text evidence="2">The sequence shown here is derived from an EMBL/GenBank/DDBJ whole genome shotgun (WGS) entry which is preliminary data.</text>
</comment>
<protein>
    <recommendedName>
        <fullName evidence="4">DUF4231 domain-containing protein</fullName>
    </recommendedName>
</protein>
<dbReference type="Proteomes" id="UP001431131">
    <property type="component" value="Unassembled WGS sequence"/>
</dbReference>
<feature type="transmembrane region" description="Helical" evidence="1">
    <location>
        <begin position="44"/>
        <end position="64"/>
    </location>
</feature>
<feature type="transmembrane region" description="Helical" evidence="1">
    <location>
        <begin position="150"/>
        <end position="174"/>
    </location>
</feature>
<sequence>MRRKYKEKIISKELYDRAFPDKQKALDYALDIRKFEIELYWKRATYFWAFIAVAFAGYFAILSAEGEKFEGITKDHALLIVSCLGFVFTFGWYVVNRGSKFWQNNWERHVDMLEDDVIGPLYKTSINMKHAKMRHIYSEYPFSVSRVNQILSLFLCLIWIIFLLNSSNSIIGFIDIPDYIFVIVFCGMTILFVLSILIFGRSTPNIEKDKSRSNIFITRNRFLE</sequence>
<evidence type="ECO:0000256" key="1">
    <source>
        <dbReference type="SAM" id="Phobius"/>
    </source>
</evidence>
<keyword evidence="3" id="KW-1185">Reference proteome</keyword>
<keyword evidence="1" id="KW-1133">Transmembrane helix</keyword>
<dbReference type="Pfam" id="PF24838">
    <property type="entry name" value="8xMP"/>
    <property type="match status" value="1"/>
</dbReference>
<organism evidence="2 3">
    <name type="scientific">Fredinandcohnia quinoae</name>
    <dbReference type="NCBI Taxonomy" id="2918902"/>
    <lineage>
        <taxon>Bacteria</taxon>
        <taxon>Bacillati</taxon>
        <taxon>Bacillota</taxon>
        <taxon>Bacilli</taxon>
        <taxon>Bacillales</taxon>
        <taxon>Bacillaceae</taxon>
        <taxon>Fredinandcohnia</taxon>
    </lineage>
</organism>
<feature type="transmembrane region" description="Helical" evidence="1">
    <location>
        <begin position="76"/>
        <end position="95"/>
    </location>
</feature>
<dbReference type="AlphaFoldDB" id="A0AAW5E5J8"/>
<keyword evidence="1" id="KW-0472">Membrane</keyword>
<name>A0AAW5E5J8_9BACI</name>
<evidence type="ECO:0008006" key="4">
    <source>
        <dbReference type="Google" id="ProtNLM"/>
    </source>
</evidence>
<keyword evidence="1" id="KW-0812">Transmembrane</keyword>
<dbReference type="InterPro" id="IPR056918">
    <property type="entry name" value="8xMP"/>
</dbReference>
<evidence type="ECO:0000313" key="2">
    <source>
        <dbReference type="EMBL" id="MCH1627773.1"/>
    </source>
</evidence>
<accession>A0AAW5E5J8</accession>
<reference evidence="2" key="1">
    <citation type="submission" date="2022-02" db="EMBL/GenBank/DDBJ databases">
        <title>Fredinandcohnia quinoae sp. nov. isolated from Chenopodium quinoa seeds.</title>
        <authorList>
            <person name="Saati-Santamaria Z."/>
            <person name="Flores-Felix J.D."/>
            <person name="Igual J.M."/>
            <person name="Velazquez E."/>
            <person name="Garcia-Fraile P."/>
            <person name="Martinez-Molina E."/>
        </authorList>
    </citation>
    <scope>NUCLEOTIDE SEQUENCE</scope>
    <source>
        <strain evidence="2">SECRCQ15</strain>
    </source>
</reference>
<dbReference type="EMBL" id="JAKTTI010000054">
    <property type="protein sequence ID" value="MCH1627773.1"/>
    <property type="molecule type" value="Genomic_DNA"/>
</dbReference>
<dbReference type="RefSeq" id="WP_240257692.1">
    <property type="nucleotide sequence ID" value="NZ_JAKTTI010000054.1"/>
</dbReference>